<name>A0A165I7L6_9BASI</name>
<organism evidence="2 3">
    <name type="scientific">Calocera cornea HHB12733</name>
    <dbReference type="NCBI Taxonomy" id="1353952"/>
    <lineage>
        <taxon>Eukaryota</taxon>
        <taxon>Fungi</taxon>
        <taxon>Dikarya</taxon>
        <taxon>Basidiomycota</taxon>
        <taxon>Agaricomycotina</taxon>
        <taxon>Dacrymycetes</taxon>
        <taxon>Dacrymycetales</taxon>
        <taxon>Dacrymycetaceae</taxon>
        <taxon>Calocera</taxon>
    </lineage>
</organism>
<dbReference type="Proteomes" id="UP000076842">
    <property type="component" value="Unassembled WGS sequence"/>
</dbReference>
<dbReference type="AlphaFoldDB" id="A0A165I7L6"/>
<evidence type="ECO:0000313" key="2">
    <source>
        <dbReference type="EMBL" id="KZT60227.1"/>
    </source>
</evidence>
<reference evidence="2 3" key="1">
    <citation type="journal article" date="2016" name="Mol. Biol. Evol.">
        <title>Comparative Genomics of Early-Diverging Mushroom-Forming Fungi Provides Insights into the Origins of Lignocellulose Decay Capabilities.</title>
        <authorList>
            <person name="Nagy L.G."/>
            <person name="Riley R."/>
            <person name="Tritt A."/>
            <person name="Adam C."/>
            <person name="Daum C."/>
            <person name="Floudas D."/>
            <person name="Sun H."/>
            <person name="Yadav J.S."/>
            <person name="Pangilinan J."/>
            <person name="Larsson K.H."/>
            <person name="Matsuura K."/>
            <person name="Barry K."/>
            <person name="Labutti K."/>
            <person name="Kuo R."/>
            <person name="Ohm R.A."/>
            <person name="Bhattacharya S.S."/>
            <person name="Shirouzu T."/>
            <person name="Yoshinaga Y."/>
            <person name="Martin F.M."/>
            <person name="Grigoriev I.V."/>
            <person name="Hibbett D.S."/>
        </authorList>
    </citation>
    <scope>NUCLEOTIDE SEQUENCE [LARGE SCALE GENOMIC DNA]</scope>
    <source>
        <strain evidence="2 3">HHB12733</strain>
    </source>
</reference>
<accession>A0A165I7L6</accession>
<dbReference type="EMBL" id="KV423933">
    <property type="protein sequence ID" value="KZT60227.1"/>
    <property type="molecule type" value="Genomic_DNA"/>
</dbReference>
<feature type="region of interest" description="Disordered" evidence="1">
    <location>
        <begin position="32"/>
        <end position="60"/>
    </location>
</feature>
<evidence type="ECO:0000313" key="3">
    <source>
        <dbReference type="Proteomes" id="UP000076842"/>
    </source>
</evidence>
<proteinExistence type="predicted"/>
<sequence>MFSCGREAGTGRKGATVQIQDTEKQLRGVRRIRQSRSVLHEPRSPVKRRNPRENRRGGCQQKAWASITACRPPSPARAVRTPLATARPGSTPTWACSSRVHTRPWAATAGRTGRSTLLPGAAARLAAGTGPTQRRILRRARVRVRARVGACVGRAGGARTGYSTRVSGHGEAAGWAMRVGRAGARWRRWETWAGRRGP</sequence>
<keyword evidence="3" id="KW-1185">Reference proteome</keyword>
<evidence type="ECO:0000256" key="1">
    <source>
        <dbReference type="SAM" id="MobiDB-lite"/>
    </source>
</evidence>
<dbReference type="InParanoid" id="A0A165I7L6"/>
<protein>
    <submittedName>
        <fullName evidence="2">Uncharacterized protein</fullName>
    </submittedName>
</protein>
<gene>
    <name evidence="2" type="ORF">CALCODRAFT_143848</name>
</gene>